<dbReference type="AlphaFoldDB" id="A0A4S8MNZ8"/>
<dbReference type="OrthoDB" id="2848819at2759"/>
<feature type="region of interest" description="Disordered" evidence="1">
    <location>
        <begin position="393"/>
        <end position="413"/>
    </location>
</feature>
<organism evidence="2 3">
    <name type="scientific">Dendrothele bispora (strain CBS 962.96)</name>
    <dbReference type="NCBI Taxonomy" id="1314807"/>
    <lineage>
        <taxon>Eukaryota</taxon>
        <taxon>Fungi</taxon>
        <taxon>Dikarya</taxon>
        <taxon>Basidiomycota</taxon>
        <taxon>Agaricomycotina</taxon>
        <taxon>Agaricomycetes</taxon>
        <taxon>Agaricomycetidae</taxon>
        <taxon>Agaricales</taxon>
        <taxon>Agaricales incertae sedis</taxon>
        <taxon>Dendrothele</taxon>
    </lineage>
</organism>
<reference evidence="2 3" key="1">
    <citation type="journal article" date="2019" name="Nat. Ecol. Evol.">
        <title>Megaphylogeny resolves global patterns of mushroom evolution.</title>
        <authorList>
            <person name="Varga T."/>
            <person name="Krizsan K."/>
            <person name="Foldi C."/>
            <person name="Dima B."/>
            <person name="Sanchez-Garcia M."/>
            <person name="Sanchez-Ramirez S."/>
            <person name="Szollosi G.J."/>
            <person name="Szarkandi J.G."/>
            <person name="Papp V."/>
            <person name="Albert L."/>
            <person name="Andreopoulos W."/>
            <person name="Angelini C."/>
            <person name="Antonin V."/>
            <person name="Barry K.W."/>
            <person name="Bougher N.L."/>
            <person name="Buchanan P."/>
            <person name="Buyck B."/>
            <person name="Bense V."/>
            <person name="Catcheside P."/>
            <person name="Chovatia M."/>
            <person name="Cooper J."/>
            <person name="Damon W."/>
            <person name="Desjardin D."/>
            <person name="Finy P."/>
            <person name="Geml J."/>
            <person name="Haridas S."/>
            <person name="Hughes K."/>
            <person name="Justo A."/>
            <person name="Karasinski D."/>
            <person name="Kautmanova I."/>
            <person name="Kiss B."/>
            <person name="Kocsube S."/>
            <person name="Kotiranta H."/>
            <person name="LaButti K.M."/>
            <person name="Lechner B.E."/>
            <person name="Liimatainen K."/>
            <person name="Lipzen A."/>
            <person name="Lukacs Z."/>
            <person name="Mihaltcheva S."/>
            <person name="Morgado L.N."/>
            <person name="Niskanen T."/>
            <person name="Noordeloos M.E."/>
            <person name="Ohm R.A."/>
            <person name="Ortiz-Santana B."/>
            <person name="Ovrebo C."/>
            <person name="Racz N."/>
            <person name="Riley R."/>
            <person name="Savchenko A."/>
            <person name="Shiryaev A."/>
            <person name="Soop K."/>
            <person name="Spirin V."/>
            <person name="Szebenyi C."/>
            <person name="Tomsovsky M."/>
            <person name="Tulloss R.E."/>
            <person name="Uehling J."/>
            <person name="Grigoriev I.V."/>
            <person name="Vagvolgyi C."/>
            <person name="Papp T."/>
            <person name="Martin F.M."/>
            <person name="Miettinen O."/>
            <person name="Hibbett D.S."/>
            <person name="Nagy L.G."/>
        </authorList>
    </citation>
    <scope>NUCLEOTIDE SEQUENCE [LARGE SCALE GENOMIC DNA]</scope>
    <source>
        <strain evidence="2 3">CBS 962.96</strain>
    </source>
</reference>
<dbReference type="Proteomes" id="UP000297245">
    <property type="component" value="Unassembled WGS sequence"/>
</dbReference>
<evidence type="ECO:0000313" key="3">
    <source>
        <dbReference type="Proteomes" id="UP000297245"/>
    </source>
</evidence>
<evidence type="ECO:0000313" key="2">
    <source>
        <dbReference type="EMBL" id="THV04708.1"/>
    </source>
</evidence>
<accession>A0A4S8MNZ8</accession>
<protein>
    <submittedName>
        <fullName evidence="2">Uncharacterized protein</fullName>
    </submittedName>
</protein>
<keyword evidence="3" id="KW-1185">Reference proteome</keyword>
<proteinExistence type="predicted"/>
<name>A0A4S8MNZ8_DENBC</name>
<gene>
    <name evidence="2" type="ORF">K435DRAFT_159252</name>
</gene>
<dbReference type="EMBL" id="ML179053">
    <property type="protein sequence ID" value="THV04708.1"/>
    <property type="molecule type" value="Genomic_DNA"/>
</dbReference>
<evidence type="ECO:0000256" key="1">
    <source>
        <dbReference type="SAM" id="MobiDB-lite"/>
    </source>
</evidence>
<sequence>MTSLSLVRTPVSLGQISSLENLNDDVLGLICETVHELTKANAEWLASSESECFCVTNDYDSDSDIDSDLESELSSTSSDASNEYWSWPPFSLKPLSLTSRRIRAFCEPFLFQKFTISRPCDQLLEKLSIWNPRVYVRKMDISLYMGFQEKPDHLRDLPRTLAETMAFISQSQSARPRLNSLSMSIDEKQAHLLKNAISAVQAEYPRAIEFPGIRHLTIGPNNEFILKYCPNVETLIVEEARSPSAKKVINGEHSFRVIREAGKLKKLNCLVMRESWTEELMTALYEAVPNIQMLWLEEGPNAAMTFEPFLENIAKFQNLQKIGLASVPYLNEKIQPYFQDDYDLWVDQVDQAEKRIAEMILGEMGGSCKNVGEVWFGFRTSYDAKKARVEVNEEGRKTVQWSTGRPADGPDWE</sequence>